<dbReference type="Pfam" id="PF00485">
    <property type="entry name" value="PRK"/>
    <property type="match status" value="1"/>
</dbReference>
<dbReference type="GO" id="GO:0005524">
    <property type="term" value="F:ATP binding"/>
    <property type="evidence" value="ECO:0007669"/>
    <property type="project" value="InterPro"/>
</dbReference>
<dbReference type="InterPro" id="IPR006083">
    <property type="entry name" value="PRK/URK"/>
</dbReference>
<dbReference type="PANTHER" id="PTHR10285">
    <property type="entry name" value="URIDINE KINASE"/>
    <property type="match status" value="1"/>
</dbReference>
<keyword evidence="3" id="KW-1185">Reference proteome</keyword>
<dbReference type="AlphaFoldDB" id="A0A0B1RVJ8"/>
<organism evidence="2 3">
    <name type="scientific">Oesophagostomum dentatum</name>
    <name type="common">Nodular worm</name>
    <dbReference type="NCBI Taxonomy" id="61180"/>
    <lineage>
        <taxon>Eukaryota</taxon>
        <taxon>Metazoa</taxon>
        <taxon>Ecdysozoa</taxon>
        <taxon>Nematoda</taxon>
        <taxon>Chromadorea</taxon>
        <taxon>Rhabditida</taxon>
        <taxon>Rhabditina</taxon>
        <taxon>Rhabditomorpha</taxon>
        <taxon>Strongyloidea</taxon>
        <taxon>Strongylidae</taxon>
        <taxon>Oesophagostomum</taxon>
    </lineage>
</organism>
<evidence type="ECO:0000313" key="3">
    <source>
        <dbReference type="Proteomes" id="UP000053660"/>
    </source>
</evidence>
<reference evidence="2 3" key="1">
    <citation type="submission" date="2014-03" db="EMBL/GenBank/DDBJ databases">
        <title>Draft genome of the hookworm Oesophagostomum dentatum.</title>
        <authorList>
            <person name="Mitreva M."/>
        </authorList>
    </citation>
    <scope>NUCLEOTIDE SEQUENCE [LARGE SCALE GENOMIC DNA]</scope>
    <source>
        <strain evidence="2 3">OD-Hann</strain>
    </source>
</reference>
<name>A0A0B1RVJ8_OESDE</name>
<dbReference type="GO" id="GO:0016301">
    <property type="term" value="F:kinase activity"/>
    <property type="evidence" value="ECO:0007669"/>
    <property type="project" value="UniProtKB-KW"/>
</dbReference>
<dbReference type="EMBL" id="KN613094">
    <property type="protein sequence ID" value="KHJ75085.1"/>
    <property type="molecule type" value="Genomic_DNA"/>
</dbReference>
<evidence type="ECO:0000259" key="1">
    <source>
        <dbReference type="Pfam" id="PF00485"/>
    </source>
</evidence>
<dbReference type="OrthoDB" id="10257085at2759"/>
<keyword evidence="2" id="KW-0418">Kinase</keyword>
<evidence type="ECO:0000313" key="2">
    <source>
        <dbReference type="EMBL" id="KHJ75085.1"/>
    </source>
</evidence>
<accession>A0A0B1RVJ8</accession>
<keyword evidence="2" id="KW-0808">Transferase</keyword>
<dbReference type="InterPro" id="IPR027417">
    <property type="entry name" value="P-loop_NTPase"/>
</dbReference>
<sequence length="130" mass="15047">MESFYKELDDEQRAKAAIGEYDFDHPSAFDFEKMTHTISLLEQGEAVNIPKYDFMTGSRKGIMHLEPADVIIVEGILIFYDPLLRNKFAMKLFVDADADIRLARRVRCDTVERKRPLSVVLAQYTNKLDE</sequence>
<feature type="domain" description="Phosphoribulokinase/uridine kinase" evidence="1">
    <location>
        <begin position="1"/>
        <end position="126"/>
    </location>
</feature>
<gene>
    <name evidence="2" type="ORF">OESDEN_25299</name>
</gene>
<dbReference type="SUPFAM" id="SSF52540">
    <property type="entry name" value="P-loop containing nucleoside triphosphate hydrolases"/>
    <property type="match status" value="1"/>
</dbReference>
<protein>
    <submittedName>
        <fullName evidence="2">Phosphoribulokinase/uridine kinase family protein</fullName>
    </submittedName>
</protein>
<dbReference type="Proteomes" id="UP000053660">
    <property type="component" value="Unassembled WGS sequence"/>
</dbReference>
<dbReference type="Gene3D" id="3.40.50.300">
    <property type="entry name" value="P-loop containing nucleotide triphosphate hydrolases"/>
    <property type="match status" value="1"/>
</dbReference>
<proteinExistence type="predicted"/>